<accession>A0A1G5ZYP9</accession>
<protein>
    <submittedName>
        <fullName evidence="1">Uncharacterized protein</fullName>
    </submittedName>
</protein>
<dbReference type="STRING" id="1165689.SAMN02927914_06548"/>
<dbReference type="Proteomes" id="UP000198588">
    <property type="component" value="Unassembled WGS sequence"/>
</dbReference>
<organism evidence="1 2">
    <name type="scientific">Mesorhizobium qingshengii</name>
    <dbReference type="NCBI Taxonomy" id="1165689"/>
    <lineage>
        <taxon>Bacteria</taxon>
        <taxon>Pseudomonadati</taxon>
        <taxon>Pseudomonadota</taxon>
        <taxon>Alphaproteobacteria</taxon>
        <taxon>Hyphomicrobiales</taxon>
        <taxon>Phyllobacteriaceae</taxon>
        <taxon>Mesorhizobium</taxon>
    </lineage>
</organism>
<reference evidence="1 2" key="1">
    <citation type="submission" date="2016-10" db="EMBL/GenBank/DDBJ databases">
        <authorList>
            <person name="de Groot N.N."/>
        </authorList>
    </citation>
    <scope>NUCLEOTIDE SEQUENCE [LARGE SCALE GENOMIC DNA]</scope>
    <source>
        <strain evidence="1 2">CGMCC 1.12097</strain>
    </source>
</reference>
<gene>
    <name evidence="1" type="ORF">SAMN02927914_06548</name>
</gene>
<dbReference type="AlphaFoldDB" id="A0A1G5ZYP9"/>
<evidence type="ECO:0000313" key="2">
    <source>
        <dbReference type="Proteomes" id="UP000198588"/>
    </source>
</evidence>
<dbReference type="OrthoDB" id="5905861at2"/>
<dbReference type="EMBL" id="FMXM01000042">
    <property type="protein sequence ID" value="SDA99353.1"/>
    <property type="molecule type" value="Genomic_DNA"/>
</dbReference>
<evidence type="ECO:0000313" key="1">
    <source>
        <dbReference type="EMBL" id="SDA99353.1"/>
    </source>
</evidence>
<proteinExistence type="predicted"/>
<sequence length="253" mass="27646">MIKPSSFSRFESSYLKVERSKIHAEQFKSSIAEFFATNPYRAVIDPNSTNASKQLIIEQIEPTPKTLPLIIGDVIHNLRSALDHLASDLVLFKKASLDSVYFPTGVDKDGYHNALTKPIRKAGLDAIKRLAKVEAYYGGNGAIIRALHDLDVADKHRAIVPTLNRALVTNIRAVGGGYDLFFAGITLPVVNGRASLLKDYVGVDIQFDEAKPLDVSFGEPPLIASESIGETLEKMTKAVVAIIDSFANDPTYS</sequence>
<name>A0A1G5ZYP9_9HYPH</name>
<dbReference type="RefSeq" id="WP_091586486.1">
    <property type="nucleotide sequence ID" value="NZ_FMXM01000042.1"/>
</dbReference>